<evidence type="ECO:0000256" key="1">
    <source>
        <dbReference type="SAM" id="MobiDB-lite"/>
    </source>
</evidence>
<keyword evidence="2" id="KW-0472">Membrane</keyword>
<keyword evidence="2" id="KW-1133">Transmembrane helix</keyword>
<name>A0ABP8UKW0_9ACTN</name>
<evidence type="ECO:0000313" key="4">
    <source>
        <dbReference type="Proteomes" id="UP001501442"/>
    </source>
</evidence>
<evidence type="ECO:0000256" key="2">
    <source>
        <dbReference type="SAM" id="Phobius"/>
    </source>
</evidence>
<dbReference type="SUPFAM" id="SSF101898">
    <property type="entry name" value="NHL repeat"/>
    <property type="match status" value="1"/>
</dbReference>
<feature type="compositionally biased region" description="Basic and acidic residues" evidence="1">
    <location>
        <begin position="302"/>
        <end position="312"/>
    </location>
</feature>
<dbReference type="EMBL" id="BAABHK010000013">
    <property type="protein sequence ID" value="GAA4634152.1"/>
    <property type="molecule type" value="Genomic_DNA"/>
</dbReference>
<dbReference type="InterPro" id="IPR015943">
    <property type="entry name" value="WD40/YVTN_repeat-like_dom_sf"/>
</dbReference>
<keyword evidence="4" id="KW-1185">Reference proteome</keyword>
<proteinExistence type="predicted"/>
<feature type="region of interest" description="Disordered" evidence="1">
    <location>
        <begin position="285"/>
        <end position="313"/>
    </location>
</feature>
<protein>
    <submittedName>
        <fullName evidence="3">Uncharacterized protein</fullName>
    </submittedName>
</protein>
<reference evidence="4" key="1">
    <citation type="journal article" date="2019" name="Int. J. Syst. Evol. Microbiol.">
        <title>The Global Catalogue of Microorganisms (GCM) 10K type strain sequencing project: providing services to taxonomists for standard genome sequencing and annotation.</title>
        <authorList>
            <consortium name="The Broad Institute Genomics Platform"/>
            <consortium name="The Broad Institute Genome Sequencing Center for Infectious Disease"/>
            <person name="Wu L."/>
            <person name="Ma J."/>
        </authorList>
    </citation>
    <scope>NUCLEOTIDE SEQUENCE [LARGE SCALE GENOMIC DNA]</scope>
    <source>
        <strain evidence="4">JCM 17939</strain>
    </source>
</reference>
<accession>A0ABP8UKW0</accession>
<evidence type="ECO:0000313" key="3">
    <source>
        <dbReference type="EMBL" id="GAA4634152.1"/>
    </source>
</evidence>
<gene>
    <name evidence="3" type="ORF">GCM10023196_074560</name>
</gene>
<organism evidence="3 4">
    <name type="scientific">Actinoallomurus vinaceus</name>
    <dbReference type="NCBI Taxonomy" id="1080074"/>
    <lineage>
        <taxon>Bacteria</taxon>
        <taxon>Bacillati</taxon>
        <taxon>Actinomycetota</taxon>
        <taxon>Actinomycetes</taxon>
        <taxon>Streptosporangiales</taxon>
        <taxon>Thermomonosporaceae</taxon>
        <taxon>Actinoallomurus</taxon>
    </lineage>
</organism>
<dbReference type="RefSeq" id="WP_345437466.1">
    <property type="nucleotide sequence ID" value="NZ_BAABHK010000013.1"/>
</dbReference>
<keyword evidence="2" id="KW-0812">Transmembrane</keyword>
<feature type="transmembrane region" description="Helical" evidence="2">
    <location>
        <begin position="316"/>
        <end position="335"/>
    </location>
</feature>
<comment type="caution">
    <text evidence="3">The sequence shown here is derived from an EMBL/GenBank/DDBJ whole genome shotgun (WGS) entry which is preliminary data.</text>
</comment>
<dbReference type="Proteomes" id="UP001501442">
    <property type="component" value="Unassembled WGS sequence"/>
</dbReference>
<dbReference type="Gene3D" id="2.130.10.10">
    <property type="entry name" value="YVTN repeat-like/Quinoprotein amine dehydrogenase"/>
    <property type="match status" value="1"/>
</dbReference>
<sequence>MRRGGSPGRSARVRARTLAALLAVGGPLVWAVPARAAAPVRALAEGAKELCTIDDPRIDESSGLGASRRHPGIVYTFNDSGGSNRLFALGIDDCRVRAAITLGGAHNRDWEAMAVGADGYLYVGDIGDNLTDQPYSTVYRIPEPKTIRTQTVRAKAYRIKFEDGSHNAETLMVDPRTNRIYIASKEFGGSLYEGPKKLSTSGYNVMHRVGDAPLYATDGAFAPDGRTFVIRGYWDAEIYTAPGKELTGVKVPDQKQGEGVTYTADGRSLLFSSEGVRQPLWQEPVPKEALPSPSPTPKHRAAPGDRTGDGMHKGHTMLGVVVVGALALAGVVVFARRRAS</sequence>